<name>A0A256FQT4_9HYPH</name>
<sequence length="52" mass="5701">MRDAASSSARFSEVDAAYRQATRTGGGTMSLGAECTFNRHRNCKPYRALALF</sequence>
<evidence type="ECO:0000313" key="2">
    <source>
        <dbReference type="Proteomes" id="UP000216478"/>
    </source>
</evidence>
<dbReference type="EMBL" id="NNRL01000148">
    <property type="protein sequence ID" value="OYR17110.1"/>
    <property type="molecule type" value="Genomic_DNA"/>
</dbReference>
<keyword evidence="2" id="KW-1185">Reference proteome</keyword>
<reference evidence="1 2" key="1">
    <citation type="submission" date="2017-07" db="EMBL/GenBank/DDBJ databases">
        <title>Phylogenetic study on the rhizospheric bacterium Ochrobactrum sp. A44.</title>
        <authorList>
            <person name="Krzyzanowska D.M."/>
            <person name="Ossowicki A."/>
            <person name="Rajewska M."/>
            <person name="Maciag T."/>
            <person name="Kaczynski Z."/>
            <person name="Czerwicka M."/>
            <person name="Jafra S."/>
        </authorList>
    </citation>
    <scope>NUCLEOTIDE SEQUENCE [LARGE SCALE GENOMIC DNA]</scope>
    <source>
        <strain evidence="1 2">OgA9a</strain>
    </source>
</reference>
<proteinExistence type="predicted"/>
<gene>
    <name evidence="1" type="ORF">CEV33_4236</name>
</gene>
<organism evidence="1 2">
    <name type="scientific">Brucella grignonensis</name>
    <dbReference type="NCBI Taxonomy" id="94627"/>
    <lineage>
        <taxon>Bacteria</taxon>
        <taxon>Pseudomonadati</taxon>
        <taxon>Pseudomonadota</taxon>
        <taxon>Alphaproteobacteria</taxon>
        <taxon>Hyphomicrobiales</taxon>
        <taxon>Brucellaceae</taxon>
        <taxon>Brucella/Ochrobactrum group</taxon>
        <taxon>Brucella</taxon>
    </lineage>
</organism>
<evidence type="ECO:0000313" key="1">
    <source>
        <dbReference type="EMBL" id="OYR17110.1"/>
    </source>
</evidence>
<dbReference type="AlphaFoldDB" id="A0A256FQT4"/>
<dbReference type="Proteomes" id="UP000216478">
    <property type="component" value="Unassembled WGS sequence"/>
</dbReference>
<protein>
    <submittedName>
        <fullName evidence="1">Uncharacterized protein</fullName>
    </submittedName>
</protein>
<comment type="caution">
    <text evidence="1">The sequence shown here is derived from an EMBL/GenBank/DDBJ whole genome shotgun (WGS) entry which is preliminary data.</text>
</comment>
<accession>A0A256FQT4</accession>